<feature type="region of interest" description="Disordered" evidence="1">
    <location>
        <begin position="151"/>
        <end position="200"/>
    </location>
</feature>
<dbReference type="InParanoid" id="A0A0D0DUY7"/>
<reference evidence="3" key="2">
    <citation type="submission" date="2015-01" db="EMBL/GenBank/DDBJ databases">
        <title>Evolutionary Origins and Diversification of the Mycorrhizal Mutualists.</title>
        <authorList>
            <consortium name="DOE Joint Genome Institute"/>
            <consortium name="Mycorrhizal Genomics Consortium"/>
            <person name="Kohler A."/>
            <person name="Kuo A."/>
            <person name="Nagy L.G."/>
            <person name="Floudas D."/>
            <person name="Copeland A."/>
            <person name="Barry K.W."/>
            <person name="Cichocki N."/>
            <person name="Veneault-Fourrey C."/>
            <person name="LaButti K."/>
            <person name="Lindquist E.A."/>
            <person name="Lipzen A."/>
            <person name="Lundell T."/>
            <person name="Morin E."/>
            <person name="Murat C."/>
            <person name="Riley R."/>
            <person name="Ohm R."/>
            <person name="Sun H."/>
            <person name="Tunlid A."/>
            <person name="Henrissat B."/>
            <person name="Grigoriev I.V."/>
            <person name="Hibbett D.S."/>
            <person name="Martin F."/>
        </authorList>
    </citation>
    <scope>NUCLEOTIDE SEQUENCE [LARGE SCALE GENOMIC DNA]</scope>
    <source>
        <strain evidence="3">Ve08.2h10</strain>
    </source>
</reference>
<organism evidence="2 3">
    <name type="scientific">Paxillus rubicundulus Ve08.2h10</name>
    <dbReference type="NCBI Taxonomy" id="930991"/>
    <lineage>
        <taxon>Eukaryota</taxon>
        <taxon>Fungi</taxon>
        <taxon>Dikarya</taxon>
        <taxon>Basidiomycota</taxon>
        <taxon>Agaricomycotina</taxon>
        <taxon>Agaricomycetes</taxon>
        <taxon>Agaricomycetidae</taxon>
        <taxon>Boletales</taxon>
        <taxon>Paxilineae</taxon>
        <taxon>Paxillaceae</taxon>
        <taxon>Paxillus</taxon>
    </lineage>
</organism>
<dbReference type="OrthoDB" id="2658688at2759"/>
<accession>A0A0D0DUY7</accession>
<dbReference type="Proteomes" id="UP000054538">
    <property type="component" value="Unassembled WGS sequence"/>
</dbReference>
<feature type="compositionally biased region" description="Basic and acidic residues" evidence="1">
    <location>
        <begin position="122"/>
        <end position="136"/>
    </location>
</feature>
<evidence type="ECO:0000313" key="3">
    <source>
        <dbReference type="Proteomes" id="UP000054538"/>
    </source>
</evidence>
<protein>
    <submittedName>
        <fullName evidence="2">Uncharacterized protein</fullName>
    </submittedName>
</protein>
<evidence type="ECO:0000313" key="2">
    <source>
        <dbReference type="EMBL" id="KIK98348.1"/>
    </source>
</evidence>
<dbReference type="AlphaFoldDB" id="A0A0D0DUY7"/>
<gene>
    <name evidence="2" type="ORF">PAXRUDRAFT_823954</name>
</gene>
<feature type="region of interest" description="Disordered" evidence="1">
    <location>
        <begin position="1"/>
        <end position="136"/>
    </location>
</feature>
<sequence>MSRARQIPSPMNNLQGSVADPTCHRRDVPVKPRSMPVKPLLTHKPLPQAQDRAKKQTAQPVKRRKRPEPTKSPFSFDPKEGRLPSGKQSPPLSLPTFPRPPASDSSTSSFDEPRTTPLSGQESRDQPYDPHYECDAHKRPRLFAECPSIGQPTTSCPPTPCTDMDDMNSAQPEFYDSPVSCTSSSSPAPSDQSPTGAAPEFGAVQVAEYTRQIHTQMYPYDNHPYTQPTVAHYDSYSYAMDPCDDRLGQGYPMQFIGAVYPRAAPPDSDINSYIYPPGRC</sequence>
<feature type="compositionally biased region" description="Polar residues" evidence="1">
    <location>
        <begin position="103"/>
        <end position="121"/>
    </location>
</feature>
<dbReference type="HOGENOM" id="CLU_994351_0_0_1"/>
<proteinExistence type="predicted"/>
<feature type="compositionally biased region" description="Low complexity" evidence="1">
    <location>
        <begin position="177"/>
        <end position="194"/>
    </location>
</feature>
<keyword evidence="3" id="KW-1185">Reference proteome</keyword>
<reference evidence="2 3" key="1">
    <citation type="submission" date="2014-04" db="EMBL/GenBank/DDBJ databases">
        <authorList>
            <consortium name="DOE Joint Genome Institute"/>
            <person name="Kuo A."/>
            <person name="Kohler A."/>
            <person name="Jargeat P."/>
            <person name="Nagy L.G."/>
            <person name="Floudas D."/>
            <person name="Copeland A."/>
            <person name="Barry K.W."/>
            <person name="Cichocki N."/>
            <person name="Veneault-Fourrey C."/>
            <person name="LaButti K."/>
            <person name="Lindquist E.A."/>
            <person name="Lipzen A."/>
            <person name="Lundell T."/>
            <person name="Morin E."/>
            <person name="Murat C."/>
            <person name="Sun H."/>
            <person name="Tunlid A."/>
            <person name="Henrissat B."/>
            <person name="Grigoriev I.V."/>
            <person name="Hibbett D.S."/>
            <person name="Martin F."/>
            <person name="Nordberg H.P."/>
            <person name="Cantor M.N."/>
            <person name="Hua S.X."/>
        </authorList>
    </citation>
    <scope>NUCLEOTIDE SEQUENCE [LARGE SCALE GENOMIC DNA]</scope>
    <source>
        <strain evidence="2 3">Ve08.2h10</strain>
    </source>
</reference>
<evidence type="ECO:0000256" key="1">
    <source>
        <dbReference type="SAM" id="MobiDB-lite"/>
    </source>
</evidence>
<name>A0A0D0DUY7_9AGAM</name>
<dbReference type="EMBL" id="KN824896">
    <property type="protein sequence ID" value="KIK98348.1"/>
    <property type="molecule type" value="Genomic_DNA"/>
</dbReference>